<gene>
    <name evidence="3" type="primary">LOC120279200</name>
</gene>
<reference evidence="3" key="1">
    <citation type="submission" date="2025-08" db="UniProtKB">
        <authorList>
            <consortium name="RefSeq"/>
        </authorList>
    </citation>
    <scope>IDENTIFICATION</scope>
</reference>
<dbReference type="InterPro" id="IPR000477">
    <property type="entry name" value="RT_dom"/>
</dbReference>
<organism evidence="2 3">
    <name type="scientific">Dioscorea cayennensis subsp. rotundata</name>
    <name type="common">White Guinea yam</name>
    <name type="synonym">Dioscorea rotundata</name>
    <dbReference type="NCBI Taxonomy" id="55577"/>
    <lineage>
        <taxon>Eukaryota</taxon>
        <taxon>Viridiplantae</taxon>
        <taxon>Streptophyta</taxon>
        <taxon>Embryophyta</taxon>
        <taxon>Tracheophyta</taxon>
        <taxon>Spermatophyta</taxon>
        <taxon>Magnoliopsida</taxon>
        <taxon>Liliopsida</taxon>
        <taxon>Dioscoreales</taxon>
        <taxon>Dioscoreaceae</taxon>
        <taxon>Dioscorea</taxon>
    </lineage>
</organism>
<dbReference type="Pfam" id="PF00078">
    <property type="entry name" value="RVT_1"/>
    <property type="match status" value="1"/>
</dbReference>
<dbReference type="InterPro" id="IPR044730">
    <property type="entry name" value="RNase_H-like_dom_plant"/>
</dbReference>
<dbReference type="Pfam" id="PF13456">
    <property type="entry name" value="RVT_3"/>
    <property type="match status" value="1"/>
</dbReference>
<keyword evidence="2" id="KW-1185">Reference proteome</keyword>
<feature type="domain" description="Reverse transcriptase" evidence="1">
    <location>
        <begin position="1"/>
        <end position="248"/>
    </location>
</feature>
<dbReference type="CDD" id="cd01650">
    <property type="entry name" value="RT_nLTR_like"/>
    <property type="match status" value="1"/>
</dbReference>
<dbReference type="Proteomes" id="UP001515500">
    <property type="component" value="Chromosome 16"/>
</dbReference>
<evidence type="ECO:0000313" key="2">
    <source>
        <dbReference type="Proteomes" id="UP001515500"/>
    </source>
</evidence>
<dbReference type="InterPro" id="IPR002156">
    <property type="entry name" value="RNaseH_domain"/>
</dbReference>
<dbReference type="RefSeq" id="XP_039142001.1">
    <property type="nucleotide sequence ID" value="XM_039286067.1"/>
</dbReference>
<dbReference type="InterPro" id="IPR043502">
    <property type="entry name" value="DNA/RNA_pol_sf"/>
</dbReference>
<dbReference type="PROSITE" id="PS50878">
    <property type="entry name" value="RT_POL"/>
    <property type="match status" value="1"/>
</dbReference>
<accession>A0AB40CPN3</accession>
<dbReference type="PANTHER" id="PTHR33116">
    <property type="entry name" value="REVERSE TRANSCRIPTASE ZINC-BINDING DOMAIN-CONTAINING PROTEIN-RELATED-RELATED"/>
    <property type="match status" value="1"/>
</dbReference>
<dbReference type="GO" id="GO:0004523">
    <property type="term" value="F:RNA-DNA hybrid ribonuclease activity"/>
    <property type="evidence" value="ECO:0007669"/>
    <property type="project" value="InterPro"/>
</dbReference>
<dbReference type="PANTHER" id="PTHR33116:SF86">
    <property type="entry name" value="REVERSE TRANSCRIPTASE DOMAIN-CONTAINING PROTEIN"/>
    <property type="match status" value="1"/>
</dbReference>
<evidence type="ECO:0000313" key="3">
    <source>
        <dbReference type="RefSeq" id="XP_039142001.1"/>
    </source>
</evidence>
<evidence type="ECO:0000259" key="1">
    <source>
        <dbReference type="PROSITE" id="PS50878"/>
    </source>
</evidence>
<proteinExistence type="predicted"/>
<dbReference type="GeneID" id="120279200"/>
<protein>
    <submittedName>
        <fullName evidence="3">Uncharacterized protein LOC120279200</fullName>
    </submittedName>
</protein>
<dbReference type="SUPFAM" id="SSF56672">
    <property type="entry name" value="DNA/RNA polymerases"/>
    <property type="match status" value="1"/>
</dbReference>
<dbReference type="GO" id="GO:0003676">
    <property type="term" value="F:nucleic acid binding"/>
    <property type="evidence" value="ECO:0007669"/>
    <property type="project" value="InterPro"/>
</dbReference>
<dbReference type="AlphaFoldDB" id="A0AB40CPN3"/>
<sequence>MKELRPISLCTVRYRIMDTMIATRMKPIMAHIVSENQCAFVPGRLITDNVMIASEIFSYLHRRRRGRMGYATIKLDMSNAYDRVEWDYLQRVMEALGFADQWIALIMKCISTVSYQVILNGQLLEPIVPLRGLRQGCPLSPYLFLLVTEGLTALIHREENEGRWSGCRIVPACPSITHTLFADDCLLFMKITNRSTEYTRDTLAQYEQESGQHINIQKSSAFFSPNTTLQARQKAGKEILIKLVAQAIPNYIMQVYRLPNGILAEIEAMLGRFWWGSQNGKSRGIHWSCWDSLSFSKGNGGLGFRRLSPMNLALLAKTGWRLMINPTSLLARVLKAKLHPETIEHVLLECSFARSIWQRQRAHYTAYIGMEFKEWLVQLFRSKLSEEICKSLITTWAIWTHRNEMVWQGCSPSTMRVGVLCAQMNAQTLLLHTPANYFATSNHAVHTWQRPPCGEYTLNCDATLCISRKCTGLGWALRDHYGNLMGLGTSVIPGLLSISLAEAMCVSEALLWLRKGSISGGVRVETDALLVAQAIQSPAADFSYLGFVAGDCRFLLTTTKQVTSVFNFSCLDEGGGREPDSGRLNQRLRLWIVCSIVGYFAIVAKKI</sequence>
<name>A0AB40CPN3_DIOCR</name>
<dbReference type="CDD" id="cd06222">
    <property type="entry name" value="RNase_H_like"/>
    <property type="match status" value="1"/>
</dbReference>